<reference evidence="8" key="1">
    <citation type="submission" date="2025-08" db="UniProtKB">
        <authorList>
            <consortium name="Ensembl"/>
        </authorList>
    </citation>
    <scope>IDENTIFICATION</scope>
    <source>
        <strain evidence="8">Glennie</strain>
    </source>
</reference>
<dbReference type="PROSITE" id="PS00892">
    <property type="entry name" value="HIT_1"/>
    <property type="match status" value="1"/>
</dbReference>
<feature type="active site" description="Tele-AMP-histidine intermediate" evidence="3">
    <location>
        <position position="175"/>
    </location>
</feature>
<proteinExistence type="inferred from homology"/>
<dbReference type="GO" id="GO:0016787">
    <property type="term" value="F:hydrolase activity"/>
    <property type="evidence" value="ECO:0000318"/>
    <property type="project" value="GO_Central"/>
</dbReference>
<dbReference type="Bgee" id="ENSOANG00000049682">
    <property type="expression patterns" value="Expressed in heart and 7 other cell types or tissues"/>
</dbReference>
<dbReference type="InterPro" id="IPR001310">
    <property type="entry name" value="Histidine_triad_HIT"/>
</dbReference>
<dbReference type="SUPFAM" id="SSF54197">
    <property type="entry name" value="HIT-like"/>
    <property type="match status" value="1"/>
</dbReference>
<dbReference type="Proteomes" id="UP000002279">
    <property type="component" value="Unplaced"/>
</dbReference>
<evidence type="ECO:0000256" key="5">
    <source>
        <dbReference type="PROSITE-ProRule" id="PRU00464"/>
    </source>
</evidence>
<dbReference type="FunFam" id="3.30.428.10:FF:000005">
    <property type="entry name" value="Histidine triad nucleotide-binding protein 1"/>
    <property type="match status" value="1"/>
</dbReference>
<dbReference type="InterPro" id="IPR011146">
    <property type="entry name" value="HIT-like"/>
</dbReference>
<evidence type="ECO:0000313" key="9">
    <source>
        <dbReference type="Proteomes" id="UP000002279"/>
    </source>
</evidence>
<dbReference type="GeneTree" id="ENSGT00940000154451"/>
<feature type="domain" description="HIT" evidence="7">
    <location>
        <begin position="81"/>
        <end position="189"/>
    </location>
</feature>
<feature type="short sequence motif" description="Histidine triad motif" evidence="4 5">
    <location>
        <begin position="173"/>
        <end position="177"/>
    </location>
</feature>
<feature type="region of interest" description="Disordered" evidence="6">
    <location>
        <begin position="1"/>
        <end position="39"/>
    </location>
</feature>
<dbReference type="Ensembl" id="ENSOANT00000056554.1">
    <property type="protein sequence ID" value="ENSOANP00000038923.1"/>
    <property type="gene ID" value="ENSOANG00000049682.1"/>
</dbReference>
<evidence type="ECO:0000256" key="2">
    <source>
        <dbReference type="ARBA" id="ARBA00025764"/>
    </source>
</evidence>
<keyword evidence="9" id="KW-1185">Reference proteome</keyword>
<dbReference type="InterPro" id="IPR019808">
    <property type="entry name" value="Histidine_triad_CS"/>
</dbReference>
<dbReference type="PRINTS" id="PR00332">
    <property type="entry name" value="HISTRIAD"/>
</dbReference>
<dbReference type="GO" id="GO:0005737">
    <property type="term" value="C:cytoplasm"/>
    <property type="evidence" value="ECO:0000318"/>
    <property type="project" value="GO_Central"/>
</dbReference>
<name>A0A6I8NCH5_ORNAN</name>
<dbReference type="Pfam" id="PF01230">
    <property type="entry name" value="HIT"/>
    <property type="match status" value="1"/>
</dbReference>
<dbReference type="Gene3D" id="3.30.428.10">
    <property type="entry name" value="HIT-like"/>
    <property type="match status" value="1"/>
</dbReference>
<accession>A0A6I8NCH5</accession>
<evidence type="ECO:0000256" key="1">
    <source>
        <dbReference type="ARBA" id="ARBA00024472"/>
    </source>
</evidence>
<evidence type="ECO:0000256" key="3">
    <source>
        <dbReference type="PIRSR" id="PIRSR601310-1"/>
    </source>
</evidence>
<dbReference type="InterPro" id="IPR036265">
    <property type="entry name" value="HIT-like_sf"/>
</dbReference>
<evidence type="ECO:0000259" key="7">
    <source>
        <dbReference type="PROSITE" id="PS51084"/>
    </source>
</evidence>
<comment type="similarity">
    <text evidence="2">Belongs to the HINT family.</text>
</comment>
<dbReference type="GO" id="GO:0009154">
    <property type="term" value="P:purine ribonucleotide catabolic process"/>
    <property type="evidence" value="ECO:0000318"/>
    <property type="project" value="GO_Central"/>
</dbReference>
<organism evidence="8 9">
    <name type="scientific">Ornithorhynchus anatinus</name>
    <name type="common">Duckbill platypus</name>
    <dbReference type="NCBI Taxonomy" id="9258"/>
    <lineage>
        <taxon>Eukaryota</taxon>
        <taxon>Metazoa</taxon>
        <taxon>Chordata</taxon>
        <taxon>Craniata</taxon>
        <taxon>Vertebrata</taxon>
        <taxon>Euteleostomi</taxon>
        <taxon>Mammalia</taxon>
        <taxon>Monotremata</taxon>
        <taxon>Ornithorhynchidae</taxon>
        <taxon>Ornithorhynchus</taxon>
    </lineage>
</organism>
<dbReference type="OMA" id="CARANMA"/>
<gene>
    <name evidence="8" type="primary">HINT1</name>
</gene>
<evidence type="ECO:0000256" key="6">
    <source>
        <dbReference type="SAM" id="MobiDB-lite"/>
    </source>
</evidence>
<dbReference type="AlphaFoldDB" id="A0A6I8NCH5"/>
<sequence length="189" mass="19896">MGGGAAEPAQAPCGRGGPDGGAHAPCPQPEGEGGSPAHAQCRLGGVGRACAVRRFGLSAGPMAEETRRAREARPEASQDTIFARILRREIPAKILFEDEQCLAFHDVAPQAPVHFLVIPKKPIVRMAEAEDADENVLGHLLTVGRKCAAQLGLSGGYRMVFNDGPDGGQSVYHLHLHVLGGRQMGWPPG</sequence>
<dbReference type="CDD" id="cd01276">
    <property type="entry name" value="PKCI_related"/>
    <property type="match status" value="1"/>
</dbReference>
<comment type="catalytic activity">
    <reaction evidence="1">
        <text>adenosine 5'-phosphoramidate + H2O = NH4(+) + AMP</text>
        <dbReference type="Rhea" id="RHEA:67916"/>
        <dbReference type="ChEBI" id="CHEBI:15377"/>
        <dbReference type="ChEBI" id="CHEBI:28938"/>
        <dbReference type="ChEBI" id="CHEBI:57890"/>
        <dbReference type="ChEBI" id="CHEBI:456215"/>
    </reaction>
</comment>
<reference evidence="8" key="2">
    <citation type="submission" date="2025-09" db="UniProtKB">
        <authorList>
            <consortium name="Ensembl"/>
        </authorList>
    </citation>
    <scope>IDENTIFICATION</scope>
    <source>
        <strain evidence="8">Glennie</strain>
    </source>
</reference>
<dbReference type="PANTHER" id="PTHR23089">
    <property type="entry name" value="HISTIDINE TRIAD HIT PROTEIN"/>
    <property type="match status" value="1"/>
</dbReference>
<dbReference type="GO" id="GO:0005634">
    <property type="term" value="C:nucleus"/>
    <property type="evidence" value="ECO:0000318"/>
    <property type="project" value="GO_Central"/>
</dbReference>
<evidence type="ECO:0000313" key="8">
    <source>
        <dbReference type="Ensembl" id="ENSOANP00000038923.1"/>
    </source>
</evidence>
<protein>
    <recommendedName>
        <fullName evidence="7">HIT domain-containing protein</fullName>
    </recommendedName>
</protein>
<evidence type="ECO:0000256" key="4">
    <source>
        <dbReference type="PIRSR" id="PIRSR601310-3"/>
    </source>
</evidence>
<dbReference type="InParanoid" id="A0A6I8NCH5"/>
<dbReference type="FunCoup" id="A0A6I8NCH5">
    <property type="interactions" value="1304"/>
</dbReference>
<dbReference type="PROSITE" id="PS51084">
    <property type="entry name" value="HIT_2"/>
    <property type="match status" value="1"/>
</dbReference>